<dbReference type="EMBL" id="SNVV01000015">
    <property type="protein sequence ID" value="TDN48347.1"/>
    <property type="molecule type" value="Genomic_DNA"/>
</dbReference>
<dbReference type="Proteomes" id="UP000295129">
    <property type="component" value="Unassembled WGS sequence"/>
</dbReference>
<dbReference type="AlphaFoldDB" id="A0A4R6DTC1"/>
<evidence type="ECO:0000313" key="2">
    <source>
        <dbReference type="Proteomes" id="UP000295129"/>
    </source>
</evidence>
<evidence type="ECO:0000313" key="1">
    <source>
        <dbReference type="EMBL" id="TDN48347.1"/>
    </source>
</evidence>
<reference evidence="1 2" key="1">
    <citation type="submission" date="2019-03" db="EMBL/GenBank/DDBJ databases">
        <title>Genomic Encyclopedia of Type Strains, Phase IV (KMG-IV): sequencing the most valuable type-strain genomes for metagenomic binning, comparative biology and taxonomic classification.</title>
        <authorList>
            <person name="Goeker M."/>
        </authorList>
    </citation>
    <scope>NUCLEOTIDE SEQUENCE [LARGE SCALE GENOMIC DNA]</scope>
    <source>
        <strain evidence="1 2">DSM 12121</strain>
    </source>
</reference>
<keyword evidence="2" id="KW-1185">Reference proteome</keyword>
<organism evidence="1 2">
    <name type="scientific">Azoarcus indigens</name>
    <dbReference type="NCBI Taxonomy" id="29545"/>
    <lineage>
        <taxon>Bacteria</taxon>
        <taxon>Pseudomonadati</taxon>
        <taxon>Pseudomonadota</taxon>
        <taxon>Betaproteobacteria</taxon>
        <taxon>Rhodocyclales</taxon>
        <taxon>Zoogloeaceae</taxon>
        <taxon>Azoarcus</taxon>
    </lineage>
</organism>
<proteinExistence type="predicted"/>
<evidence type="ECO:0008006" key="3">
    <source>
        <dbReference type="Google" id="ProtNLM"/>
    </source>
</evidence>
<accession>A0A4R6DTC1</accession>
<dbReference type="InterPro" id="IPR011990">
    <property type="entry name" value="TPR-like_helical_dom_sf"/>
</dbReference>
<sequence length="178" mass="19882">MLKRRIRDSILPTMARPKPVENLVDFGPLPPHVNALLQEGVGCHRSDPARARALFRHAIEISPSSLPAYRCLFKLQNQQRDLDDALAVALDGLAEAAHQARVSQDWRTWTPTDVGESRRRTTPQRFLLSFLKALAFIELRRGNPEVSRSVLGHLQLLDPDDGVGHSVIAALLEDAEDE</sequence>
<dbReference type="RefSeq" id="WP_133593425.1">
    <property type="nucleotide sequence ID" value="NZ_SNVV01000015.1"/>
</dbReference>
<protein>
    <recommendedName>
        <fullName evidence="3">Tetratricopeptide repeat protein</fullName>
    </recommendedName>
</protein>
<gene>
    <name evidence="1" type="ORF">C7389_11513</name>
</gene>
<comment type="caution">
    <text evidence="1">The sequence shown here is derived from an EMBL/GenBank/DDBJ whole genome shotgun (WGS) entry which is preliminary data.</text>
</comment>
<name>A0A4R6DTC1_9RHOO</name>
<dbReference type="OrthoDB" id="8563376at2"/>
<dbReference type="Gene3D" id="1.25.40.10">
    <property type="entry name" value="Tetratricopeptide repeat domain"/>
    <property type="match status" value="1"/>
</dbReference>